<dbReference type="Proteomes" id="UP001336250">
    <property type="component" value="Unassembled WGS sequence"/>
</dbReference>
<evidence type="ECO:0000313" key="2">
    <source>
        <dbReference type="Proteomes" id="UP001336250"/>
    </source>
</evidence>
<organism evidence="1 2">
    <name type="scientific">Aquincola agrisoli</name>
    <dbReference type="NCBI Taxonomy" id="3119538"/>
    <lineage>
        <taxon>Bacteria</taxon>
        <taxon>Pseudomonadati</taxon>
        <taxon>Pseudomonadota</taxon>
        <taxon>Betaproteobacteria</taxon>
        <taxon>Burkholderiales</taxon>
        <taxon>Sphaerotilaceae</taxon>
        <taxon>Aquincola</taxon>
    </lineage>
</organism>
<dbReference type="PIRSF" id="PIRSF032131">
    <property type="entry name" value="UCP032131"/>
    <property type="match status" value="1"/>
</dbReference>
<dbReference type="EMBL" id="JAZIBG010000036">
    <property type="protein sequence ID" value="MEF7615592.1"/>
    <property type="molecule type" value="Genomic_DNA"/>
</dbReference>
<proteinExistence type="predicted"/>
<sequence length="149" mass="16137">MKVLDLCCGRGHGFEGWFASDEDFVDQHDRQLIECPLCADKSISKRPSAPRLNLSGARESVAAPGMAGEPQALGSVLQAAWMKAVRHVVQNTEDVGERFSDEARRMHYGEVAARSIRGLATAAQREALADEGIPIATLAIPEALKEPLQ</sequence>
<dbReference type="InterPro" id="IPR009562">
    <property type="entry name" value="DUF1178"/>
</dbReference>
<comment type="caution">
    <text evidence="1">The sequence shown here is derived from an EMBL/GenBank/DDBJ whole genome shotgun (WGS) entry which is preliminary data.</text>
</comment>
<evidence type="ECO:0000313" key="1">
    <source>
        <dbReference type="EMBL" id="MEF7615592.1"/>
    </source>
</evidence>
<dbReference type="AlphaFoldDB" id="A0AAW9QFJ1"/>
<protein>
    <submittedName>
        <fullName evidence="1">DUF1178 family protein</fullName>
    </submittedName>
</protein>
<dbReference type="Pfam" id="PF06676">
    <property type="entry name" value="DUF1178"/>
    <property type="match status" value="1"/>
</dbReference>
<dbReference type="RefSeq" id="WP_332290881.1">
    <property type="nucleotide sequence ID" value="NZ_JAZIBG010000036.1"/>
</dbReference>
<keyword evidence="2" id="KW-1185">Reference proteome</keyword>
<accession>A0AAW9QFJ1</accession>
<reference evidence="1 2" key="1">
    <citation type="submission" date="2024-02" db="EMBL/GenBank/DDBJ databases">
        <title>Genome sequence of Aquincola sp. MAHUQ-54.</title>
        <authorList>
            <person name="Huq M.A."/>
        </authorList>
    </citation>
    <scope>NUCLEOTIDE SEQUENCE [LARGE SCALE GENOMIC DNA]</scope>
    <source>
        <strain evidence="1 2">MAHUQ-54</strain>
    </source>
</reference>
<gene>
    <name evidence="1" type="ORF">V4F39_16885</name>
</gene>
<name>A0AAW9QFJ1_9BURK</name>